<feature type="domain" description="Phage capsid-like C-terminal" evidence="3">
    <location>
        <begin position="132"/>
        <end position="397"/>
    </location>
</feature>
<evidence type="ECO:0000259" key="3">
    <source>
        <dbReference type="Pfam" id="PF05065"/>
    </source>
</evidence>
<evidence type="ECO:0000256" key="1">
    <source>
        <dbReference type="ARBA" id="ARBA00004328"/>
    </source>
</evidence>
<evidence type="ECO:0000313" key="5">
    <source>
        <dbReference type="Proteomes" id="UP000219573"/>
    </source>
</evidence>
<keyword evidence="5" id="KW-1185">Reference proteome</keyword>
<dbReference type="Pfam" id="PF05065">
    <property type="entry name" value="Phage_capsid"/>
    <property type="match status" value="1"/>
</dbReference>
<evidence type="ECO:0000256" key="2">
    <source>
        <dbReference type="SAM" id="Coils"/>
    </source>
</evidence>
<proteinExistence type="predicted"/>
<dbReference type="Gene3D" id="3.30.2400.10">
    <property type="entry name" value="Major capsid protein gp5"/>
    <property type="match status" value="1"/>
</dbReference>
<sequence length="404" mass="45201">MELKELSKKFDSVTNNLQKLLDQQESEIKEFGETTTKTAKAIGEVEGQIKEIGGEMKELQSRADELEKKMSRPNLGIRNQHSSKSFGQVFVDSESYKRMRESNLDNSDPVHFKGLFNMRRKALTGAEGIPVPTRVPNIIMPPEQELNIRDLLNVQTTDSNSIEYVREVGYTNNANAIGVGSPAPESSIEFTKESANVRDISHYIPVPNQALDDAKQLRGYIDNRLIYGLKQEDERQILYGDGTSPNLQGILTDPDRQQYKWSEGKAGDTKIDALRRAITIARMTGFPVTGVVVNPSDWEEIELLKGSDGHYIWVQVTEGGQKRTWSVPVVETIQINAGEVALGAWGMGAILWDRQDAFIKVLDQHADFGIRNMSALMANERVALTTMLPESFVHVTFDSKPTES</sequence>
<organism evidence="4 5">
    <name type="scientific">Orenia metallireducens</name>
    <dbReference type="NCBI Taxonomy" id="1413210"/>
    <lineage>
        <taxon>Bacteria</taxon>
        <taxon>Bacillati</taxon>
        <taxon>Bacillota</taxon>
        <taxon>Clostridia</taxon>
        <taxon>Halanaerobiales</taxon>
        <taxon>Halobacteroidaceae</taxon>
        <taxon>Orenia</taxon>
    </lineage>
</organism>
<evidence type="ECO:0000313" key="4">
    <source>
        <dbReference type="EMBL" id="SNY47578.1"/>
    </source>
</evidence>
<dbReference type="Gene3D" id="3.30.2320.10">
    <property type="entry name" value="hypothetical protein PF0899 domain"/>
    <property type="match status" value="1"/>
</dbReference>
<dbReference type="RefSeq" id="WP_097019651.1">
    <property type="nucleotide sequence ID" value="NZ_OBDZ01000054.1"/>
</dbReference>
<protein>
    <submittedName>
        <fullName evidence="4">Phage major capsid protein, HK97 family</fullName>
    </submittedName>
</protein>
<gene>
    <name evidence="4" type="ORF">SAMN06265827_1545</name>
</gene>
<keyword evidence="2" id="KW-0175">Coiled coil</keyword>
<reference evidence="5" key="1">
    <citation type="submission" date="2017-09" db="EMBL/GenBank/DDBJ databases">
        <authorList>
            <person name="Varghese N."/>
            <person name="Submissions S."/>
        </authorList>
    </citation>
    <scope>NUCLEOTIDE SEQUENCE [LARGE SCALE GENOMIC DNA]</scope>
    <source>
        <strain evidence="5">MSL47</strain>
    </source>
</reference>
<dbReference type="OrthoDB" id="9786516at2"/>
<dbReference type="EMBL" id="OBDZ01000054">
    <property type="protein sequence ID" value="SNY47578.1"/>
    <property type="molecule type" value="Genomic_DNA"/>
</dbReference>
<comment type="subcellular location">
    <subcellularLocation>
        <location evidence="1">Virion</location>
    </subcellularLocation>
</comment>
<dbReference type="Proteomes" id="UP000219573">
    <property type="component" value="Unassembled WGS sequence"/>
</dbReference>
<name>A0A285IHX8_9FIRM</name>
<dbReference type="SUPFAM" id="SSF56563">
    <property type="entry name" value="Major capsid protein gp5"/>
    <property type="match status" value="1"/>
</dbReference>
<dbReference type="InterPro" id="IPR024455">
    <property type="entry name" value="Phage_capsid"/>
</dbReference>
<accession>A0A285IHX8</accession>
<dbReference type="InterPro" id="IPR054612">
    <property type="entry name" value="Phage_capsid-like_C"/>
</dbReference>
<dbReference type="AlphaFoldDB" id="A0A285IHX8"/>
<feature type="coiled-coil region" evidence="2">
    <location>
        <begin position="3"/>
        <end position="69"/>
    </location>
</feature>
<dbReference type="NCBIfam" id="TIGR01554">
    <property type="entry name" value="major_cap_HK97"/>
    <property type="match status" value="1"/>
</dbReference>